<dbReference type="Pfam" id="PF00069">
    <property type="entry name" value="Pkinase"/>
    <property type="match status" value="1"/>
</dbReference>
<accession>A0A6J8CI74</accession>
<dbReference type="Gene3D" id="1.10.510.10">
    <property type="entry name" value="Transferase(Phosphotransferase) domain 1"/>
    <property type="match status" value="1"/>
</dbReference>
<dbReference type="GO" id="GO:0004674">
    <property type="term" value="F:protein serine/threonine kinase activity"/>
    <property type="evidence" value="ECO:0007669"/>
    <property type="project" value="InterPro"/>
</dbReference>
<dbReference type="GO" id="GO:0006914">
    <property type="term" value="P:autophagy"/>
    <property type="evidence" value="ECO:0007669"/>
    <property type="project" value="UniProtKB-ARBA"/>
</dbReference>
<dbReference type="PROSITE" id="PS50011">
    <property type="entry name" value="PROTEIN_KINASE_DOM"/>
    <property type="match status" value="1"/>
</dbReference>
<evidence type="ECO:0000259" key="2">
    <source>
        <dbReference type="PROSITE" id="PS50011"/>
    </source>
</evidence>
<name>A0A6J8CI74_MYTCO</name>
<dbReference type="InterPro" id="IPR000719">
    <property type="entry name" value="Prot_kinase_dom"/>
</dbReference>
<evidence type="ECO:0000313" key="4">
    <source>
        <dbReference type="Proteomes" id="UP000507470"/>
    </source>
</evidence>
<sequence>MAAILDKNRATYSGAPIQVGQWENKLPPSKIVWENGARFRHEERTVDMAQKHRLFWFRHTPEHLAKDIIEVLHFLRSKGVAHRDLKPENVLITNNHVTTTDAGYWWPEKPIVAILSHFGEARSSLIQTKIPAETRTHQLFRSSPAYMAPEALLCDSSRGTIQDLLKMDIWSLGMTKWKRSRNTESLPELKQNCKPRAESVNVKSLRPVMGPDNILNKPTIAELADENTCSTTKVQKSPTIFLKIKDFIDNNAYHQQLNSWCKWWLQRKSHVLRAFKAEDTPASKLAEIGHAKIASVGRQFMSLLETAREDTAFSIRQDAEMRLFDSGLSRGGKGPTSNQRKAKEYNAGIKRATSYAAELDREGEPPCKNTPCFVPSKGKHRPPEGPPSKKKKQNEKQMPGLSQPERPLPFHVILCGTIFNLRKCYGCGKDFKNKHKVEPNDLILKHYCYRRYKDKNGNNTVSRVLQAAYFHLKLDCTRKEVPTMEIDDVIIHEEVANSLSDRHKNTLRKFEITM</sequence>
<keyword evidence="4" id="KW-1185">Reference proteome</keyword>
<dbReference type="OrthoDB" id="6106497at2759"/>
<reference evidence="3 4" key="1">
    <citation type="submission" date="2020-06" db="EMBL/GenBank/DDBJ databases">
        <authorList>
            <person name="Li R."/>
            <person name="Bekaert M."/>
        </authorList>
    </citation>
    <scope>NUCLEOTIDE SEQUENCE [LARGE SCALE GENOMIC DNA]</scope>
    <source>
        <strain evidence="4">wild</strain>
    </source>
</reference>
<dbReference type="InterPro" id="IPR011009">
    <property type="entry name" value="Kinase-like_dom_sf"/>
</dbReference>
<dbReference type="PANTHER" id="PTHR24348:SF71">
    <property type="entry name" value="PROTEIN KINASE DOMAIN-CONTAINING PROTEIN"/>
    <property type="match status" value="1"/>
</dbReference>
<dbReference type="GO" id="GO:0010506">
    <property type="term" value="P:regulation of autophagy"/>
    <property type="evidence" value="ECO:0007669"/>
    <property type="project" value="InterPro"/>
</dbReference>
<evidence type="ECO:0000313" key="3">
    <source>
        <dbReference type="EMBL" id="CAC5394962.1"/>
    </source>
</evidence>
<feature type="region of interest" description="Disordered" evidence="1">
    <location>
        <begin position="325"/>
        <end position="346"/>
    </location>
</feature>
<organism evidence="3 4">
    <name type="scientific">Mytilus coruscus</name>
    <name type="common">Sea mussel</name>
    <dbReference type="NCBI Taxonomy" id="42192"/>
    <lineage>
        <taxon>Eukaryota</taxon>
        <taxon>Metazoa</taxon>
        <taxon>Spiralia</taxon>
        <taxon>Lophotrochozoa</taxon>
        <taxon>Mollusca</taxon>
        <taxon>Bivalvia</taxon>
        <taxon>Autobranchia</taxon>
        <taxon>Pteriomorphia</taxon>
        <taxon>Mytilida</taxon>
        <taxon>Mytiloidea</taxon>
        <taxon>Mytilidae</taxon>
        <taxon>Mytilinae</taxon>
        <taxon>Mytilus</taxon>
    </lineage>
</organism>
<dbReference type="InterPro" id="IPR008271">
    <property type="entry name" value="Ser/Thr_kinase_AS"/>
</dbReference>
<evidence type="ECO:0000256" key="1">
    <source>
        <dbReference type="SAM" id="MobiDB-lite"/>
    </source>
</evidence>
<dbReference type="AlphaFoldDB" id="A0A6J8CI74"/>
<protein>
    <recommendedName>
        <fullName evidence="2">Protein kinase domain-containing protein</fullName>
    </recommendedName>
</protein>
<gene>
    <name evidence="3" type="ORF">MCOR_29679</name>
</gene>
<dbReference type="Proteomes" id="UP000507470">
    <property type="component" value="Unassembled WGS sequence"/>
</dbReference>
<feature type="domain" description="Protein kinase" evidence="2">
    <location>
        <begin position="1"/>
        <end position="240"/>
    </location>
</feature>
<feature type="region of interest" description="Disordered" evidence="1">
    <location>
        <begin position="358"/>
        <end position="405"/>
    </location>
</feature>
<dbReference type="PROSITE" id="PS00108">
    <property type="entry name" value="PROTEIN_KINASE_ST"/>
    <property type="match status" value="1"/>
</dbReference>
<dbReference type="GO" id="GO:0005524">
    <property type="term" value="F:ATP binding"/>
    <property type="evidence" value="ECO:0007669"/>
    <property type="project" value="InterPro"/>
</dbReference>
<dbReference type="SUPFAM" id="SSF56112">
    <property type="entry name" value="Protein kinase-like (PK-like)"/>
    <property type="match status" value="1"/>
</dbReference>
<dbReference type="EMBL" id="CACVKT020005422">
    <property type="protein sequence ID" value="CAC5394962.1"/>
    <property type="molecule type" value="Genomic_DNA"/>
</dbReference>
<dbReference type="GO" id="GO:0005737">
    <property type="term" value="C:cytoplasm"/>
    <property type="evidence" value="ECO:0007669"/>
    <property type="project" value="TreeGrafter"/>
</dbReference>
<dbReference type="PANTHER" id="PTHR24348">
    <property type="entry name" value="SERINE/THREONINE-PROTEIN KINASE UNC-51-RELATED"/>
    <property type="match status" value="1"/>
</dbReference>
<proteinExistence type="predicted"/>
<dbReference type="InterPro" id="IPR045269">
    <property type="entry name" value="Atg1-like"/>
</dbReference>